<dbReference type="PANTHER" id="PTHR42922">
    <property type="entry name" value="PHOSPHATE TRANSPORT SYSTEM PERMEASE PROTEIN PSTA"/>
    <property type="match status" value="1"/>
</dbReference>
<evidence type="ECO:0000256" key="6">
    <source>
        <dbReference type="ARBA" id="ARBA00022592"/>
    </source>
</evidence>
<dbReference type="InterPro" id="IPR000515">
    <property type="entry name" value="MetI-like"/>
</dbReference>
<comment type="similarity">
    <text evidence="3 10">Belongs to the binding-protein-dependent transport system permease family. CysTW subfamily.</text>
</comment>
<dbReference type="EMBL" id="JAWJYN010000003">
    <property type="protein sequence ID" value="MDZ8162856.1"/>
    <property type="molecule type" value="Genomic_DNA"/>
</dbReference>
<evidence type="ECO:0000256" key="2">
    <source>
        <dbReference type="ARBA" id="ARBA00004651"/>
    </source>
</evidence>
<sequence length="363" mass="38456">MTTIEKTTATAKANSLTSGRLPKATPWVVLAASWALMAVVFAFANIGNPVGDFNIAATVFLGTVVFVLAIYVISTIVEGQRKAADRFVTAIVSAAFVVALLPLISLLFTVVVNGLARFDIEFFTYSMRNVIGEGGGAIHAVYGTLLITLAATIISVPIGLMTSIYLVEYGSRSRLAKAITFFVDVMTGIPSIVAGLFAYSLFVVFFGPGISNGFMGAVALSVLMIPVVVRSSEEMLRLVPNELREAAYALGVPKWLTIVKVVLPTSIAGITTGVMLAIARVIGETAPLLLTAGYTQSLNLNLFEGNMMTLPVFVYNQYANQGTSPDAAIARAWAGALTLILIVMVLNLAARAVAKFFAPKTGR</sequence>
<keyword evidence="9 10" id="KW-0472">Membrane</keyword>
<keyword evidence="13" id="KW-1185">Reference proteome</keyword>
<keyword evidence="5 10" id="KW-1003">Cell membrane</keyword>
<comment type="subcellular location">
    <subcellularLocation>
        <location evidence="2 10">Cell membrane</location>
        <topology evidence="2 10">Multi-pass membrane protein</topology>
    </subcellularLocation>
</comment>
<evidence type="ECO:0000256" key="10">
    <source>
        <dbReference type="RuleBase" id="RU363043"/>
    </source>
</evidence>
<proteinExistence type="inferred from homology"/>
<dbReference type="PROSITE" id="PS50928">
    <property type="entry name" value="ABC_TM1"/>
    <property type="match status" value="1"/>
</dbReference>
<evidence type="ECO:0000256" key="8">
    <source>
        <dbReference type="ARBA" id="ARBA00022989"/>
    </source>
</evidence>
<dbReference type="CDD" id="cd06261">
    <property type="entry name" value="TM_PBP2"/>
    <property type="match status" value="1"/>
</dbReference>
<keyword evidence="8 10" id="KW-1133">Transmembrane helix</keyword>
<evidence type="ECO:0000313" key="13">
    <source>
        <dbReference type="Proteomes" id="UP001291912"/>
    </source>
</evidence>
<evidence type="ECO:0000256" key="4">
    <source>
        <dbReference type="ARBA" id="ARBA00022448"/>
    </source>
</evidence>
<reference evidence="12 13" key="1">
    <citation type="submission" date="2023-10" db="EMBL/GenBank/DDBJ databases">
        <title>Microbacterium xanthum sp. nov., isolated from seaweed.</title>
        <authorList>
            <person name="Lee S.D."/>
        </authorList>
    </citation>
    <scope>NUCLEOTIDE SEQUENCE [LARGE SCALE GENOMIC DNA]</scope>
    <source>
        <strain evidence="12 13">KCTC 19124</strain>
    </source>
</reference>
<keyword evidence="7 10" id="KW-0812">Transmembrane</keyword>
<accession>A0ABU5N9V3</accession>
<evidence type="ECO:0000256" key="3">
    <source>
        <dbReference type="ARBA" id="ARBA00007069"/>
    </source>
</evidence>
<keyword evidence="4" id="KW-0813">Transport</keyword>
<comment type="caution">
    <text evidence="12">The sequence shown here is derived from an EMBL/GenBank/DDBJ whole genome shotgun (WGS) entry which is preliminary data.</text>
</comment>
<dbReference type="InterPro" id="IPR051408">
    <property type="entry name" value="Phosphate_transprt_permease"/>
</dbReference>
<dbReference type="Gene3D" id="1.10.3720.10">
    <property type="entry name" value="MetI-like"/>
    <property type="match status" value="1"/>
</dbReference>
<keyword evidence="6" id="KW-0592">Phosphate transport</keyword>
<feature type="transmembrane region" description="Helical" evidence="10">
    <location>
        <begin position="27"/>
        <end position="47"/>
    </location>
</feature>
<gene>
    <name evidence="12" type="primary">pstA</name>
    <name evidence="12" type="ORF">R2Q92_13555</name>
</gene>
<evidence type="ECO:0000256" key="9">
    <source>
        <dbReference type="ARBA" id="ARBA00023136"/>
    </source>
</evidence>
<feature type="transmembrane region" description="Helical" evidence="10">
    <location>
        <begin position="332"/>
        <end position="354"/>
    </location>
</feature>
<feature type="transmembrane region" description="Helical" evidence="10">
    <location>
        <begin position="89"/>
        <end position="116"/>
    </location>
</feature>
<evidence type="ECO:0000256" key="5">
    <source>
        <dbReference type="ARBA" id="ARBA00022475"/>
    </source>
</evidence>
<dbReference type="SUPFAM" id="SSF161098">
    <property type="entry name" value="MetI-like"/>
    <property type="match status" value="1"/>
</dbReference>
<feature type="transmembrane region" description="Helical" evidence="10">
    <location>
        <begin position="53"/>
        <end position="77"/>
    </location>
</feature>
<evidence type="ECO:0000313" key="12">
    <source>
        <dbReference type="EMBL" id="MDZ8162856.1"/>
    </source>
</evidence>
<dbReference type="InterPro" id="IPR035906">
    <property type="entry name" value="MetI-like_sf"/>
</dbReference>
<name>A0ABU5N9V3_9MICO</name>
<evidence type="ECO:0000256" key="7">
    <source>
        <dbReference type="ARBA" id="ARBA00022692"/>
    </source>
</evidence>
<evidence type="ECO:0000259" key="11">
    <source>
        <dbReference type="PROSITE" id="PS50928"/>
    </source>
</evidence>
<feature type="domain" description="ABC transmembrane type-1" evidence="11">
    <location>
        <begin position="141"/>
        <end position="350"/>
    </location>
</feature>
<dbReference type="Proteomes" id="UP001291912">
    <property type="component" value="Unassembled WGS sequence"/>
</dbReference>
<comment type="function">
    <text evidence="1">Part of the binding-protein-dependent transport system for phosphate; probably responsible for the translocation of the substrate across the membrane.</text>
</comment>
<feature type="transmembrane region" description="Helical" evidence="10">
    <location>
        <begin position="210"/>
        <end position="229"/>
    </location>
</feature>
<dbReference type="PANTHER" id="PTHR42922:SF1">
    <property type="entry name" value="PHOSPHATE TRANSPORT SYSTEM PERMEASE PROTEIN PSTA"/>
    <property type="match status" value="1"/>
</dbReference>
<feature type="transmembrane region" description="Helical" evidence="10">
    <location>
        <begin position="261"/>
        <end position="282"/>
    </location>
</feature>
<feature type="transmembrane region" description="Helical" evidence="10">
    <location>
        <begin position="136"/>
        <end position="167"/>
    </location>
</feature>
<feature type="transmembrane region" description="Helical" evidence="10">
    <location>
        <begin position="179"/>
        <end position="204"/>
    </location>
</feature>
<organism evidence="12 13">
    <name type="scientific">Microbacterium aquimaris</name>
    <dbReference type="NCBI Taxonomy" id="459816"/>
    <lineage>
        <taxon>Bacteria</taxon>
        <taxon>Bacillati</taxon>
        <taxon>Actinomycetota</taxon>
        <taxon>Actinomycetes</taxon>
        <taxon>Micrococcales</taxon>
        <taxon>Microbacteriaceae</taxon>
        <taxon>Microbacterium</taxon>
    </lineage>
</organism>
<dbReference type="NCBIfam" id="TIGR00974">
    <property type="entry name" value="3a0107s02c"/>
    <property type="match status" value="1"/>
</dbReference>
<evidence type="ECO:0000256" key="1">
    <source>
        <dbReference type="ARBA" id="ARBA00003510"/>
    </source>
</evidence>
<protein>
    <recommendedName>
        <fullName evidence="10">Phosphate transport system permease protein PstA</fullName>
    </recommendedName>
</protein>
<dbReference type="InterPro" id="IPR005672">
    <property type="entry name" value="Phosphate_PstA"/>
</dbReference>
<dbReference type="RefSeq" id="WP_194422787.1">
    <property type="nucleotide sequence ID" value="NZ_BAAAPT010000001.1"/>
</dbReference>
<dbReference type="Pfam" id="PF00528">
    <property type="entry name" value="BPD_transp_1"/>
    <property type="match status" value="1"/>
</dbReference>